<gene>
    <name evidence="1" type="ORF">K441DRAFT_691323</name>
</gene>
<evidence type="ECO:0000313" key="1">
    <source>
        <dbReference type="EMBL" id="OCK87157.1"/>
    </source>
</evidence>
<proteinExistence type="predicted"/>
<organism evidence="1 2">
    <name type="scientific">Cenococcum geophilum 1.58</name>
    <dbReference type="NCBI Taxonomy" id="794803"/>
    <lineage>
        <taxon>Eukaryota</taxon>
        <taxon>Fungi</taxon>
        <taxon>Dikarya</taxon>
        <taxon>Ascomycota</taxon>
        <taxon>Pezizomycotina</taxon>
        <taxon>Dothideomycetes</taxon>
        <taxon>Pleosporomycetidae</taxon>
        <taxon>Gloniales</taxon>
        <taxon>Gloniaceae</taxon>
        <taxon>Cenococcum</taxon>
    </lineage>
</organism>
<evidence type="ECO:0000313" key="2">
    <source>
        <dbReference type="Proteomes" id="UP000250078"/>
    </source>
</evidence>
<dbReference type="Proteomes" id="UP000250078">
    <property type="component" value="Unassembled WGS sequence"/>
</dbReference>
<name>A0ACC8ELD8_9PEZI</name>
<dbReference type="EMBL" id="KV748267">
    <property type="protein sequence ID" value="OCK87157.1"/>
    <property type="molecule type" value="Genomic_DNA"/>
</dbReference>
<reference evidence="1 2" key="1">
    <citation type="journal article" date="2016" name="Nat. Commun.">
        <title>Ectomycorrhizal ecology is imprinted in the genome of the dominant symbiotic fungus Cenococcum geophilum.</title>
        <authorList>
            <consortium name="DOE Joint Genome Institute"/>
            <person name="Peter M."/>
            <person name="Kohler A."/>
            <person name="Ohm R.A."/>
            <person name="Kuo A."/>
            <person name="Krutzmann J."/>
            <person name="Morin E."/>
            <person name="Arend M."/>
            <person name="Barry K.W."/>
            <person name="Binder M."/>
            <person name="Choi C."/>
            <person name="Clum A."/>
            <person name="Copeland A."/>
            <person name="Grisel N."/>
            <person name="Haridas S."/>
            <person name="Kipfer T."/>
            <person name="LaButti K."/>
            <person name="Lindquist E."/>
            <person name="Lipzen A."/>
            <person name="Maire R."/>
            <person name="Meier B."/>
            <person name="Mihaltcheva S."/>
            <person name="Molinier V."/>
            <person name="Murat C."/>
            <person name="Poggeler S."/>
            <person name="Quandt C.A."/>
            <person name="Sperisen C."/>
            <person name="Tritt A."/>
            <person name="Tisserant E."/>
            <person name="Crous P.W."/>
            <person name="Henrissat B."/>
            <person name="Nehls U."/>
            <person name="Egli S."/>
            <person name="Spatafora J.W."/>
            <person name="Grigoriev I.V."/>
            <person name="Martin F.M."/>
        </authorList>
    </citation>
    <scope>NUCLEOTIDE SEQUENCE [LARGE SCALE GENOMIC DNA]</scope>
    <source>
        <strain evidence="1 2">1.58</strain>
    </source>
</reference>
<protein>
    <submittedName>
        <fullName evidence="1">Copper radical oxidase</fullName>
    </submittedName>
</protein>
<sequence>MAAAEDVGQWGPLFDLENVAAHASLLPSGKVLYWGRRSNPKDTKPESLNEHFTKAFIWDPSTGKSKATASQPLGTKAETVNLFCSGHCFLPDGSLLIVGGHISDGNGLDQACVYDPVADTWSAKAPMNAGRWYPSALTLPDGRVLSISGNTTNNSAPNPNPQIWGTDNWVPVASPGAGVLSLYPRLHLDPKGRVFMAGPQARSRFLDVNTPGGIGAWTTDGPERTAGGREYAPSVMYDKGKIMYIGGGGGDSDPPTKMTEIIDLIAETPKWTTTADLRFARRQHNATVLPDGTVLVTGGTQGKGFNNLETGMPVHVPELWNPVSKQWTQMAKEDADRCYHSIALLLPDGQVLSAGSGEFAIGSNPNAAKDSLKSAQLFRPPYLFNDKGPAPRPTISNPPPEISYGQKFEVTVGANDVIARVSWVRLGSVTHACNMNQLLIFLDFQQEGSKVAVQAPANANLAPPGHYMLFVLNQQGVPSVAPIIRIKPASTPAPPTSAAVLARRTAVEQHVEINIPALNEKIISEQERQERPAVVVGLTPVCPYGLGPCWGGAFEALQHIRDVEVVRPMPNQVDSVAFVYLRQDILPDIDLWRSEFQKIASGAYDMRGIEMTLSGVVTKKQLDTGEQLTLASTSTRPELVLEPFQATSKIEWDRAAKAPKPRSNVEADAYAQLSAAVAEHPGVAVQVSGRLQKHGANKFLESRDVHGLD</sequence>
<accession>A0ACC8ELD8</accession>
<keyword evidence="2" id="KW-1185">Reference proteome</keyword>